<feature type="compositionally biased region" description="Low complexity" evidence="6">
    <location>
        <begin position="388"/>
        <end position="411"/>
    </location>
</feature>
<keyword evidence="3 5" id="KW-0863">Zinc-finger</keyword>
<evidence type="ECO:0000313" key="9">
    <source>
        <dbReference type="Proteomes" id="UP000274922"/>
    </source>
</evidence>
<feature type="compositionally biased region" description="Low complexity" evidence="6">
    <location>
        <begin position="200"/>
        <end position="219"/>
    </location>
</feature>
<feature type="compositionally biased region" description="Low complexity" evidence="6">
    <location>
        <begin position="1184"/>
        <end position="1195"/>
    </location>
</feature>
<feature type="region of interest" description="Disordered" evidence="6">
    <location>
        <begin position="1032"/>
        <end position="1163"/>
    </location>
</feature>
<feature type="compositionally biased region" description="Low complexity" evidence="6">
    <location>
        <begin position="1386"/>
        <end position="1403"/>
    </location>
</feature>
<dbReference type="Proteomes" id="UP000274922">
    <property type="component" value="Unassembled WGS sequence"/>
</dbReference>
<dbReference type="EMBL" id="ML014122">
    <property type="protein sequence ID" value="RKP03502.1"/>
    <property type="molecule type" value="Genomic_DNA"/>
</dbReference>
<dbReference type="FunFam" id="3.30.160.60:FF:000446">
    <property type="entry name" value="Zinc finger protein"/>
    <property type="match status" value="1"/>
</dbReference>
<dbReference type="PROSITE" id="PS50157">
    <property type="entry name" value="ZINC_FINGER_C2H2_2"/>
    <property type="match status" value="1"/>
</dbReference>
<feature type="compositionally biased region" description="Low complexity" evidence="6">
    <location>
        <begin position="435"/>
        <end position="447"/>
    </location>
</feature>
<dbReference type="InterPro" id="IPR036236">
    <property type="entry name" value="Znf_C2H2_sf"/>
</dbReference>
<evidence type="ECO:0000256" key="1">
    <source>
        <dbReference type="ARBA" id="ARBA00022723"/>
    </source>
</evidence>
<evidence type="ECO:0000259" key="7">
    <source>
        <dbReference type="PROSITE" id="PS50157"/>
    </source>
</evidence>
<dbReference type="PANTHER" id="PTHR24403:SF67">
    <property type="entry name" value="FI01116P-RELATED"/>
    <property type="match status" value="1"/>
</dbReference>
<feature type="region of interest" description="Disordered" evidence="6">
    <location>
        <begin position="92"/>
        <end position="284"/>
    </location>
</feature>
<dbReference type="PROSITE" id="PS00028">
    <property type="entry name" value="ZINC_FINGER_C2H2_1"/>
    <property type="match status" value="1"/>
</dbReference>
<feature type="compositionally biased region" description="Low complexity" evidence="6">
    <location>
        <begin position="1126"/>
        <end position="1161"/>
    </location>
</feature>
<feature type="compositionally biased region" description="Pro residues" evidence="6">
    <location>
        <begin position="95"/>
        <end position="117"/>
    </location>
</feature>
<reference evidence="9" key="1">
    <citation type="journal article" date="2018" name="Nat. Microbiol.">
        <title>Leveraging single-cell genomics to expand the fungal tree of life.</title>
        <authorList>
            <person name="Ahrendt S.R."/>
            <person name="Quandt C.A."/>
            <person name="Ciobanu D."/>
            <person name="Clum A."/>
            <person name="Salamov A."/>
            <person name="Andreopoulos B."/>
            <person name="Cheng J.F."/>
            <person name="Woyke T."/>
            <person name="Pelin A."/>
            <person name="Henrissat B."/>
            <person name="Reynolds N.K."/>
            <person name="Benny G.L."/>
            <person name="Smith M.E."/>
            <person name="James T.Y."/>
            <person name="Grigoriev I.V."/>
        </authorList>
    </citation>
    <scope>NUCLEOTIDE SEQUENCE [LARGE SCALE GENOMIC DNA]</scope>
    <source>
        <strain evidence="9">ATCC 52028</strain>
    </source>
</reference>
<proteinExistence type="predicted"/>
<dbReference type="STRING" id="1555241.A0A4P9XDH1"/>
<dbReference type="Gene3D" id="3.30.160.60">
    <property type="entry name" value="Classic Zinc Finger"/>
    <property type="match status" value="1"/>
</dbReference>
<evidence type="ECO:0000256" key="3">
    <source>
        <dbReference type="ARBA" id="ARBA00022771"/>
    </source>
</evidence>
<dbReference type="OrthoDB" id="8922241at2759"/>
<keyword evidence="4" id="KW-0862">Zinc</keyword>
<feature type="compositionally biased region" description="Basic residues" evidence="6">
    <location>
        <begin position="902"/>
        <end position="912"/>
    </location>
</feature>
<evidence type="ECO:0000256" key="4">
    <source>
        <dbReference type="ARBA" id="ARBA00022833"/>
    </source>
</evidence>
<accession>A0A4P9XDH1</accession>
<feature type="region of interest" description="Disordered" evidence="6">
    <location>
        <begin position="837"/>
        <end position="981"/>
    </location>
</feature>
<feature type="compositionally biased region" description="Low complexity" evidence="6">
    <location>
        <begin position="550"/>
        <end position="562"/>
    </location>
</feature>
<keyword evidence="1" id="KW-0479">Metal-binding</keyword>
<keyword evidence="2" id="KW-0677">Repeat</keyword>
<dbReference type="InterPro" id="IPR050688">
    <property type="entry name" value="Zinc_finger/UBP_domain"/>
</dbReference>
<feature type="region of interest" description="Disordered" evidence="6">
    <location>
        <begin position="301"/>
        <end position="334"/>
    </location>
</feature>
<dbReference type="GO" id="GO:0005634">
    <property type="term" value="C:nucleus"/>
    <property type="evidence" value="ECO:0007669"/>
    <property type="project" value="TreeGrafter"/>
</dbReference>
<feature type="compositionally biased region" description="Low complexity" evidence="6">
    <location>
        <begin position="952"/>
        <end position="961"/>
    </location>
</feature>
<feature type="domain" description="C2H2-type" evidence="7">
    <location>
        <begin position="1417"/>
        <end position="1439"/>
    </location>
</feature>
<dbReference type="SMART" id="SM00355">
    <property type="entry name" value="ZnF_C2H2"/>
    <property type="match status" value="2"/>
</dbReference>
<evidence type="ECO:0000256" key="6">
    <source>
        <dbReference type="SAM" id="MobiDB-lite"/>
    </source>
</evidence>
<feature type="region of interest" description="Disordered" evidence="6">
    <location>
        <begin position="675"/>
        <end position="713"/>
    </location>
</feature>
<name>A0A4P9XDH1_9FUNG</name>
<dbReference type="GO" id="GO:0008270">
    <property type="term" value="F:zinc ion binding"/>
    <property type="evidence" value="ECO:0007669"/>
    <property type="project" value="UniProtKB-KW"/>
</dbReference>
<dbReference type="GO" id="GO:0010468">
    <property type="term" value="P:regulation of gene expression"/>
    <property type="evidence" value="ECO:0007669"/>
    <property type="project" value="TreeGrafter"/>
</dbReference>
<evidence type="ECO:0000313" key="8">
    <source>
        <dbReference type="EMBL" id="RKP03502.1"/>
    </source>
</evidence>
<feature type="region of interest" description="Disordered" evidence="6">
    <location>
        <begin position="1329"/>
        <end position="1413"/>
    </location>
</feature>
<feature type="region of interest" description="Disordered" evidence="6">
    <location>
        <begin position="770"/>
        <end position="801"/>
    </location>
</feature>
<sequence>MLVARPSLPLPPLGHLACPNADPYQRHAAGCFGNGTLAPALSVATAPTHRRRHRHRHRRRRCRPERRCRRRRSGIRAASWVVLAAILRLRTASPPRTPPLPPPLPLPPLRTPPPLPPTRHSMATPTRFAMGSLPTPVMHDDPERRSSAGGGAAHDGAKAPGLPGPGAMAMTLAMDMDRDMDMGPPWPRPPAPAPAHRRGSAAAVATTADGDGPAADAATSYPPTCPWHGVGQDQPHASLRGSRGSGADRPLASPGEAPHYRPGDSNRLRGPAQTSDAALHDGGSQLLPKASHALADADVADAAPSSNAPRPLSSSSSSSSQSHSHAQSHSAASRAGRHLFPPITDLKPNCLALFNNVSSSLQWPSLGPSSAGSSARDASARLAAATTLPSPSDLLPTPTPAAAPAAATDGAVDADDTRRGNHLPPLIIQPRLRRTSLPSSPASSQPAISELIHPEADAPHVIAATPAESASAGPGVGSRAAAAAAAALSHVITAAPASSPAPADAAAAAATPTATRCGLPTPTTTKPPSMWIEAMLRQTPEPERPSASRAETGGAAPATTTHPAAFGALHPLKHERLSPEVPPPVAELHPRPLLPSMTDGRDGRYDGAPTKLALVHDLCLAPFPPNPLARQSPAIPPPPPLTGLWPPLNAASPSHPVTPPYSHARPTDYFANDHRDVPSTTDGYPAAFPGDPSPAGPSAGRGHRADYSYHGAYPTRDAAPRLAASPTDPHGAAMLEDTDPAAVAAATAMMHYGARGAARAADERAAPLAMPTRYSPMPPLLPHPASTPRDEHDPRYTPGASLSSPFAYGGLRSDHSYPEPSASYAYSGGGMALDPRYMGPPPSFSSPAMAATSPVERPPQAQHNAYDGAYHSPSLRDAAPPSAAHGAALLHARPSPSDSVHPHPHLHPHAPLHAHAAQAHAQAQAPGPHLRHPVPPPSAAAAAHPLRHPYHPHTAARAAPSPAVPMPVPMALRGGHEDMRSPELGWHDAPYLVAHDAHDAHDVRITHFAPLLDHDDASPSALASRLRSPRLPYAGDLRGTPGSGRRYTHAHSHSYTHGDGRGHYSRGAYAPYSPGRSARTHPHLHLPPAASSEQTGPHHGYTLLHAHHRHHRYSQGSPVLTHGRSAPSPAGPAAAHANGGDAGLHPNAHPSPSLPAPSASHYRASSYPTPVLPYALPSGHARHSSASSSTSSSSSHEYAYDARSQSSAQDVFSPPSALTAHARYRHEPYRLASSAAGAAGASTMAALPLDAPGRLSPDAALAASAPLSAAPRSCTASPASHLSHAPSLSSSAAAAASSASASARRSLAMRARSDAAPSAVSVDLELARRGSPQPHAMSQGSPCGPSASASPVVTMTTPPMASAAVSGAGSTPGSVADSEHARRESGASSGPRPGRGGYARPSATAKYLPTGERHRPYQCTQCDKRLLRRQDLNRHMATHLDGLKPWVCTFCGGGFTRQDAQKRHMKLRKCIISGKGMLEGYHTLRPAGNGLHLPGDSMSMQ</sequence>
<dbReference type="PANTHER" id="PTHR24403">
    <property type="entry name" value="ZINC FINGER PROTEIN"/>
    <property type="match status" value="1"/>
</dbReference>
<feature type="compositionally biased region" description="Low complexity" evidence="6">
    <location>
        <begin position="913"/>
        <end position="928"/>
    </location>
</feature>
<feature type="compositionally biased region" description="Basic and acidic residues" evidence="6">
    <location>
        <begin position="258"/>
        <end position="267"/>
    </location>
</feature>
<feature type="compositionally biased region" description="Low complexity" evidence="6">
    <location>
        <begin position="1338"/>
        <end position="1351"/>
    </location>
</feature>
<feature type="compositionally biased region" description="Low complexity" evidence="6">
    <location>
        <begin position="158"/>
        <end position="174"/>
    </location>
</feature>
<evidence type="ECO:0000256" key="2">
    <source>
        <dbReference type="ARBA" id="ARBA00022737"/>
    </source>
</evidence>
<gene>
    <name evidence="8" type="ORF">CXG81DRAFT_17006</name>
</gene>
<organism evidence="8 9">
    <name type="scientific">Caulochytrium protostelioides</name>
    <dbReference type="NCBI Taxonomy" id="1555241"/>
    <lineage>
        <taxon>Eukaryota</taxon>
        <taxon>Fungi</taxon>
        <taxon>Fungi incertae sedis</taxon>
        <taxon>Chytridiomycota</taxon>
        <taxon>Chytridiomycota incertae sedis</taxon>
        <taxon>Chytridiomycetes</taxon>
        <taxon>Caulochytriales</taxon>
        <taxon>Caulochytriaceae</taxon>
        <taxon>Caulochytrium</taxon>
    </lineage>
</organism>
<feature type="region of interest" description="Disordered" evidence="6">
    <location>
        <begin position="45"/>
        <end position="70"/>
    </location>
</feature>
<dbReference type="SUPFAM" id="SSF57667">
    <property type="entry name" value="beta-beta-alpha zinc fingers"/>
    <property type="match status" value="1"/>
</dbReference>
<feature type="compositionally biased region" description="Low complexity" evidence="6">
    <location>
        <begin position="506"/>
        <end position="515"/>
    </location>
</feature>
<evidence type="ECO:0000256" key="5">
    <source>
        <dbReference type="PROSITE-ProRule" id="PRU00042"/>
    </source>
</evidence>
<feature type="region of interest" description="Disordered" evidence="6">
    <location>
        <begin position="506"/>
        <end position="562"/>
    </location>
</feature>
<keyword evidence="9" id="KW-1185">Reference proteome</keyword>
<feature type="compositionally biased region" description="Low complexity" evidence="6">
    <location>
        <begin position="878"/>
        <end position="892"/>
    </location>
</feature>
<feature type="compositionally biased region" description="Low complexity" evidence="6">
    <location>
        <begin position="845"/>
        <end position="854"/>
    </location>
</feature>
<feature type="region of interest" description="Disordered" evidence="6">
    <location>
        <begin position="1178"/>
        <end position="1214"/>
    </location>
</feature>
<protein>
    <recommendedName>
        <fullName evidence="7">C2H2-type domain-containing protein</fullName>
    </recommendedName>
</protein>
<dbReference type="InterPro" id="IPR013087">
    <property type="entry name" value="Znf_C2H2_type"/>
</dbReference>
<feature type="region of interest" description="Disordered" evidence="6">
    <location>
        <begin position="388"/>
        <end position="447"/>
    </location>
</feature>
<feature type="compositionally biased region" description="Basic residues" evidence="6">
    <location>
        <begin position="48"/>
        <end position="70"/>
    </location>
</feature>
<feature type="compositionally biased region" description="Pro residues" evidence="6">
    <location>
        <begin position="184"/>
        <end position="193"/>
    </location>
</feature>